<gene>
    <name evidence="1" type="ORF">K1T71_006752</name>
</gene>
<evidence type="ECO:0000313" key="2">
    <source>
        <dbReference type="Proteomes" id="UP000824533"/>
    </source>
</evidence>
<comment type="caution">
    <text evidence="1">The sequence shown here is derived from an EMBL/GenBank/DDBJ whole genome shotgun (WGS) entry which is preliminary data.</text>
</comment>
<protein>
    <submittedName>
        <fullName evidence="1">Uncharacterized protein</fullName>
    </submittedName>
</protein>
<dbReference type="EMBL" id="CM034397">
    <property type="protein sequence ID" value="KAJ0177879.1"/>
    <property type="molecule type" value="Genomic_DNA"/>
</dbReference>
<dbReference type="Proteomes" id="UP000824533">
    <property type="component" value="Linkage Group LG11"/>
</dbReference>
<organism evidence="1 2">
    <name type="scientific">Dendrolimus kikuchii</name>
    <dbReference type="NCBI Taxonomy" id="765133"/>
    <lineage>
        <taxon>Eukaryota</taxon>
        <taxon>Metazoa</taxon>
        <taxon>Ecdysozoa</taxon>
        <taxon>Arthropoda</taxon>
        <taxon>Hexapoda</taxon>
        <taxon>Insecta</taxon>
        <taxon>Pterygota</taxon>
        <taxon>Neoptera</taxon>
        <taxon>Endopterygota</taxon>
        <taxon>Lepidoptera</taxon>
        <taxon>Glossata</taxon>
        <taxon>Ditrysia</taxon>
        <taxon>Bombycoidea</taxon>
        <taxon>Lasiocampidae</taxon>
        <taxon>Dendrolimus</taxon>
    </lineage>
</organism>
<name>A0ACC1D2C7_9NEOP</name>
<sequence length="419" mass="47742">MRNIDLLVYGATGFTGKHVVQFLVRVRKDKEYEALTWGVAGRSKEKLMNLKKEIQAMGMEIHDLETVESNVDDENSLKAMTQKCKVLINCVGPYTVLGEPVVKACIETGTHYVDISAEAYNMLHIYKKYNEAAQRANVLIIPACGFCNIPMAAGVIYLRDHFQGELNSVESYLELDIPKYAHYSGPNATLIHSGTWLSMTYVLKNMRKYLTLRDELNTEPVEREPLALKKSFLHRHEGQSWFPYPGPDVILIEMSQRQLMKSHQKKITHFKAYATVPRFFHFILIPAIYICYYLCYFSCFRRLMKNYPKLFSFGYASDAGPTSETREKTKYRFTLIGKEWKGDAVTKSLAIKISGKDPGYQTTAAALALSALTILKDYSKMPKSGVVMPGAAFYDTSIVNELQKHDFKFQFVENEVQGN</sequence>
<keyword evidence="2" id="KW-1185">Reference proteome</keyword>
<accession>A0ACC1D2C7</accession>
<reference evidence="1 2" key="1">
    <citation type="journal article" date="2021" name="Front. Genet.">
        <title>Chromosome-Level Genome Assembly Reveals Significant Gene Expansion in the Toll and IMD Signaling Pathways of Dendrolimus kikuchii.</title>
        <authorList>
            <person name="Zhou J."/>
            <person name="Wu P."/>
            <person name="Xiong Z."/>
            <person name="Liu N."/>
            <person name="Zhao N."/>
            <person name="Ji M."/>
            <person name="Qiu Y."/>
            <person name="Yang B."/>
        </authorList>
    </citation>
    <scope>NUCLEOTIDE SEQUENCE [LARGE SCALE GENOMIC DNA]</scope>
    <source>
        <strain evidence="1">Ann1</strain>
    </source>
</reference>
<proteinExistence type="predicted"/>
<evidence type="ECO:0000313" key="1">
    <source>
        <dbReference type="EMBL" id="KAJ0177879.1"/>
    </source>
</evidence>